<dbReference type="EMBL" id="PUHR01000107">
    <property type="protein sequence ID" value="KAG0666039.1"/>
    <property type="molecule type" value="Genomic_DNA"/>
</dbReference>
<reference evidence="4 5" key="1">
    <citation type="submission" date="2020-11" db="EMBL/GenBank/DDBJ databases">
        <title>Kefir isolates.</title>
        <authorList>
            <person name="Marcisauskas S."/>
            <person name="Kim Y."/>
            <person name="Blasche S."/>
        </authorList>
    </citation>
    <scope>NUCLEOTIDE SEQUENCE [LARGE SCALE GENOMIC DNA]</scope>
    <source>
        <strain evidence="4 5">OG2</strain>
    </source>
</reference>
<dbReference type="GO" id="GO:0004402">
    <property type="term" value="F:histone acetyltransferase activity"/>
    <property type="evidence" value="ECO:0007669"/>
    <property type="project" value="TreeGrafter"/>
</dbReference>
<dbReference type="GO" id="GO:0033255">
    <property type="term" value="C:SAS acetyltransferase complex"/>
    <property type="evidence" value="ECO:0007669"/>
    <property type="project" value="InterPro"/>
</dbReference>
<comment type="caution">
    <text evidence="4">The sequence shown here is derived from an EMBL/GenBank/DDBJ whole genome shotgun (WGS) entry which is preliminary data.</text>
</comment>
<feature type="domain" description="Something about silencing protein 4" evidence="3">
    <location>
        <begin position="93"/>
        <end position="187"/>
    </location>
</feature>
<gene>
    <name evidence="4" type="ORF">C6P45_000294</name>
</gene>
<dbReference type="Proteomes" id="UP000750334">
    <property type="component" value="Unassembled WGS sequence"/>
</dbReference>
<name>A0A9P7B9S9_MAUEX</name>
<feature type="compositionally biased region" description="Basic and acidic residues" evidence="2">
    <location>
        <begin position="340"/>
        <end position="353"/>
    </location>
</feature>
<organism evidence="4 5">
    <name type="scientific">Maudiozyma exigua</name>
    <name type="common">Yeast</name>
    <name type="synonym">Kazachstania exigua</name>
    <dbReference type="NCBI Taxonomy" id="34358"/>
    <lineage>
        <taxon>Eukaryota</taxon>
        <taxon>Fungi</taxon>
        <taxon>Dikarya</taxon>
        <taxon>Ascomycota</taxon>
        <taxon>Saccharomycotina</taxon>
        <taxon>Saccharomycetes</taxon>
        <taxon>Saccharomycetales</taxon>
        <taxon>Saccharomycetaceae</taxon>
        <taxon>Maudiozyma</taxon>
    </lineage>
</organism>
<feature type="coiled-coil region" evidence="1">
    <location>
        <begin position="213"/>
        <end position="240"/>
    </location>
</feature>
<dbReference type="OrthoDB" id="1938992at2759"/>
<keyword evidence="1" id="KW-0175">Coiled coil</keyword>
<keyword evidence="5" id="KW-1185">Reference proteome</keyword>
<dbReference type="Pfam" id="PF15460">
    <property type="entry name" value="SAS4"/>
    <property type="match status" value="1"/>
</dbReference>
<accession>A0A9P7B9S9</accession>
<dbReference type="InterPro" id="IPR038988">
    <property type="entry name" value="Sas4"/>
</dbReference>
<evidence type="ECO:0000313" key="4">
    <source>
        <dbReference type="EMBL" id="KAG0666039.1"/>
    </source>
</evidence>
<feature type="region of interest" description="Disordered" evidence="2">
    <location>
        <begin position="334"/>
        <end position="353"/>
    </location>
</feature>
<dbReference type="InterPro" id="IPR029184">
    <property type="entry name" value="Sas4_dom"/>
</dbReference>
<proteinExistence type="predicted"/>
<evidence type="ECO:0000256" key="1">
    <source>
        <dbReference type="SAM" id="Coils"/>
    </source>
</evidence>
<sequence>MEDIADFKSRSTRSASNLGAADSNIYEFDFSYTTLDPDLQLNCVPRSNVKKSDDVSSRENIQNTRTSINKMVLNIEHNELIVRQKKKLELRSLPDSIYEQFHKKMLRQELKMIEADVKEGYDSAEHLEQLYNKLEVVTWPMALQKMTKINNPTDDEELNLKKKMTMEKIMSMLDKYKLMTEHATILKKPKSRLKINPLSNYNKIYRNIDRMFIENYESSSDEEEEDLNVEQIRKHRLKKRSQICGGTITIGLKTFGPSESFAIIAEPLKNPYVIKLTGKEKRELAKIEPQRRVFKYSRYSKNIATLKSKRTIPLTMKFDAIEREKLIKEYNDTQLEDTEETHSPKSEIGKDDNSQIKSLELINRIENANNNVEPPIFEVLKPESLKVEQCTRFAQPMFQQNMHTMQPVQILNGNISQQHQIFNKANVSQPNMVIDQNRMIKQNRATHQNMLVNRVTTQNNVKEQNKFNKQSQFSNEDSTMQRTQMGKQYSIIQQDMQANTNRLSHISPIHANTYHQLTDVLSNPAPLPMIGQFKPSIPVLGQTAFPIEQLHQPIVSHGHGNITTTFMNNSPQIIPQKRSAEAYAEPTILIPHKKKQD</sequence>
<evidence type="ECO:0000259" key="3">
    <source>
        <dbReference type="Pfam" id="PF15460"/>
    </source>
</evidence>
<dbReference type="AlphaFoldDB" id="A0A9P7B9S9"/>
<dbReference type="PANTHER" id="PTHR38422:SF1">
    <property type="entry name" value="SOMETHING ABOUT SILENCING PROTEIN 4"/>
    <property type="match status" value="1"/>
</dbReference>
<evidence type="ECO:0000313" key="5">
    <source>
        <dbReference type="Proteomes" id="UP000750334"/>
    </source>
</evidence>
<dbReference type="PANTHER" id="PTHR38422">
    <property type="entry name" value="SOMETHING ABOUT SILENCING PROTEIN 4"/>
    <property type="match status" value="1"/>
</dbReference>
<evidence type="ECO:0000256" key="2">
    <source>
        <dbReference type="SAM" id="MobiDB-lite"/>
    </source>
</evidence>
<protein>
    <recommendedName>
        <fullName evidence="3">Something about silencing protein 4 domain-containing protein</fullName>
    </recommendedName>
</protein>